<comment type="caution">
    <text evidence="3">The sequence shown here is derived from an EMBL/GenBank/DDBJ whole genome shotgun (WGS) entry which is preliminary data.</text>
</comment>
<keyword evidence="4" id="KW-1185">Reference proteome</keyword>
<evidence type="ECO:0000256" key="1">
    <source>
        <dbReference type="SAM" id="MobiDB-lite"/>
    </source>
</evidence>
<dbReference type="AlphaFoldDB" id="A0AAV4FAT1"/>
<sequence length="76" mass="8030">MNAVGFEPAPLAGTNRLARPEPRRTDHSAIHFHKNENLEIRINSEGSHCAIQIVKVVVVAAAAAAVVVVVVVVVVA</sequence>
<keyword evidence="2" id="KW-0472">Membrane</keyword>
<name>A0AAV4FAT1_9GAST</name>
<protein>
    <submittedName>
        <fullName evidence="3">Uncharacterized protein</fullName>
    </submittedName>
</protein>
<proteinExistence type="predicted"/>
<evidence type="ECO:0000313" key="4">
    <source>
        <dbReference type="Proteomes" id="UP000762676"/>
    </source>
</evidence>
<gene>
    <name evidence="3" type="ORF">ElyMa_000301300</name>
</gene>
<keyword evidence="2" id="KW-1133">Transmembrane helix</keyword>
<evidence type="ECO:0000313" key="3">
    <source>
        <dbReference type="EMBL" id="GFR69440.1"/>
    </source>
</evidence>
<reference evidence="3 4" key="1">
    <citation type="journal article" date="2021" name="Elife">
        <title>Chloroplast acquisition without the gene transfer in kleptoplastic sea slugs, Plakobranchus ocellatus.</title>
        <authorList>
            <person name="Maeda T."/>
            <person name="Takahashi S."/>
            <person name="Yoshida T."/>
            <person name="Shimamura S."/>
            <person name="Takaki Y."/>
            <person name="Nagai Y."/>
            <person name="Toyoda A."/>
            <person name="Suzuki Y."/>
            <person name="Arimoto A."/>
            <person name="Ishii H."/>
            <person name="Satoh N."/>
            <person name="Nishiyama T."/>
            <person name="Hasebe M."/>
            <person name="Maruyama T."/>
            <person name="Minagawa J."/>
            <person name="Obokata J."/>
            <person name="Shigenobu S."/>
        </authorList>
    </citation>
    <scope>NUCLEOTIDE SEQUENCE [LARGE SCALE GENOMIC DNA]</scope>
</reference>
<evidence type="ECO:0000256" key="2">
    <source>
        <dbReference type="SAM" id="Phobius"/>
    </source>
</evidence>
<feature type="region of interest" description="Disordered" evidence="1">
    <location>
        <begin position="1"/>
        <end position="24"/>
    </location>
</feature>
<dbReference type="EMBL" id="BMAT01000615">
    <property type="protein sequence ID" value="GFR69440.1"/>
    <property type="molecule type" value="Genomic_DNA"/>
</dbReference>
<organism evidence="3 4">
    <name type="scientific">Elysia marginata</name>
    <dbReference type="NCBI Taxonomy" id="1093978"/>
    <lineage>
        <taxon>Eukaryota</taxon>
        <taxon>Metazoa</taxon>
        <taxon>Spiralia</taxon>
        <taxon>Lophotrochozoa</taxon>
        <taxon>Mollusca</taxon>
        <taxon>Gastropoda</taxon>
        <taxon>Heterobranchia</taxon>
        <taxon>Euthyneura</taxon>
        <taxon>Panpulmonata</taxon>
        <taxon>Sacoglossa</taxon>
        <taxon>Placobranchoidea</taxon>
        <taxon>Plakobranchidae</taxon>
        <taxon>Elysia</taxon>
    </lineage>
</organism>
<feature type="transmembrane region" description="Helical" evidence="2">
    <location>
        <begin position="53"/>
        <end position="75"/>
    </location>
</feature>
<dbReference type="Proteomes" id="UP000762676">
    <property type="component" value="Unassembled WGS sequence"/>
</dbReference>
<keyword evidence="2" id="KW-0812">Transmembrane</keyword>
<accession>A0AAV4FAT1</accession>